<protein>
    <recommendedName>
        <fullName evidence="1">Anhydro-N-acetylmuramic acid kinase</fullName>
        <ecNumber evidence="1">2.7.1.170</ecNumber>
    </recommendedName>
    <alternativeName>
        <fullName evidence="1">AnhMurNAc kinase</fullName>
    </alternativeName>
</protein>
<dbReference type="SUPFAM" id="SSF53067">
    <property type="entry name" value="Actin-like ATPase domain"/>
    <property type="match status" value="1"/>
</dbReference>
<comment type="catalytic activity">
    <reaction evidence="1">
        <text>1,6-anhydro-N-acetyl-beta-muramate + ATP + H2O = N-acetyl-D-muramate 6-phosphate + ADP + H(+)</text>
        <dbReference type="Rhea" id="RHEA:24952"/>
        <dbReference type="ChEBI" id="CHEBI:15377"/>
        <dbReference type="ChEBI" id="CHEBI:15378"/>
        <dbReference type="ChEBI" id="CHEBI:30616"/>
        <dbReference type="ChEBI" id="CHEBI:58690"/>
        <dbReference type="ChEBI" id="CHEBI:58722"/>
        <dbReference type="ChEBI" id="CHEBI:456216"/>
        <dbReference type="EC" id="2.7.1.170"/>
    </reaction>
</comment>
<accession>A0A1M3L6I2</accession>
<dbReference type="PANTHER" id="PTHR30605">
    <property type="entry name" value="ANHYDRO-N-ACETYLMURAMIC ACID KINASE"/>
    <property type="match status" value="1"/>
</dbReference>
<dbReference type="GO" id="GO:0006040">
    <property type="term" value="P:amino sugar metabolic process"/>
    <property type="evidence" value="ECO:0007669"/>
    <property type="project" value="InterPro"/>
</dbReference>
<comment type="pathway">
    <text evidence="1">Cell wall biogenesis; peptidoglycan recycling.</text>
</comment>
<dbReference type="GO" id="GO:0005524">
    <property type="term" value="F:ATP binding"/>
    <property type="evidence" value="ECO:0007669"/>
    <property type="project" value="UniProtKB-UniRule"/>
</dbReference>
<organism evidence="2 3">
    <name type="scientific">Candidatus Kapaibacterium thiocyanatum</name>
    <dbReference type="NCBI Taxonomy" id="1895771"/>
    <lineage>
        <taxon>Bacteria</taxon>
        <taxon>Pseudomonadati</taxon>
        <taxon>Candidatus Kapaibacteriota</taxon>
        <taxon>Candidatus Kapaibacteriia</taxon>
        <taxon>Candidatus Kapaibacteriales</taxon>
        <taxon>Candidatus Kapaibacteriaceae</taxon>
        <taxon>Candidatus Kapaibacterium</taxon>
    </lineage>
</organism>
<dbReference type="EC" id="2.7.1.170" evidence="1"/>
<comment type="pathway">
    <text evidence="1">Amino-sugar metabolism; 1,6-anhydro-N-acetylmuramate degradation.</text>
</comment>
<dbReference type="Gene3D" id="3.30.420.40">
    <property type="match status" value="2"/>
</dbReference>
<keyword evidence="1" id="KW-0119">Carbohydrate metabolism</keyword>
<dbReference type="PANTHER" id="PTHR30605:SF0">
    <property type="entry name" value="ANHYDRO-N-ACETYLMURAMIC ACID KINASE"/>
    <property type="match status" value="1"/>
</dbReference>
<dbReference type="AlphaFoldDB" id="A0A1M3L6I2"/>
<dbReference type="CDD" id="cd24050">
    <property type="entry name" value="ASKHA_NBD_ANMK"/>
    <property type="match status" value="1"/>
</dbReference>
<sequence>MLIVGVMSGTSLDGIDVARCHVEGDGLHDVVTLQSFITADYSAPTKELVERALTESLTAQEWCDLSIALACDYADAIRRLDLDGVEAVAIHGQTLWHAPQPHSIGRHTLGSTLQAASGTALAGLLGLPVISDFRTADVMAGGQGAPLVPMFDRTMLHHATRRRVALNIGGMANITILDPSAADHIRAFDTGPGNVLIDASARVTFGKRYDDDGSIARAGRIATRVLEELQTLPYFAEEPPKSTGRELFNDELVATWYRRYMHPSTPSEDFVTTLTELTAWSIADHIRRYAPTTDDVIVSGGGVHNSYLMERIAHHLPSSCSIMSSAGAGISPDAKEAMCFAYLGWRTLQGLPGNIPSVTGASRAVVLGQIAPAPTPRTAR</sequence>
<reference evidence="2 3" key="1">
    <citation type="submission" date="2016-09" db="EMBL/GenBank/DDBJ databases">
        <title>Genome-resolved meta-omics ties microbial dynamics to process performance in biotechnology for thiocyanate degradation.</title>
        <authorList>
            <person name="Kantor R.S."/>
            <person name="Huddy R.J."/>
            <person name="Iyer R."/>
            <person name="Thomas B.C."/>
            <person name="Brown C.T."/>
            <person name="Anantharaman K."/>
            <person name="Tringe S."/>
            <person name="Hettich R.L."/>
            <person name="Harrison S.T."/>
            <person name="Banfield J.F."/>
        </authorList>
    </citation>
    <scope>NUCLEOTIDE SEQUENCE [LARGE SCALE GENOMIC DNA]</scope>
    <source>
        <strain evidence="2">59-99</strain>
    </source>
</reference>
<keyword evidence="1" id="KW-0547">Nucleotide-binding</keyword>
<evidence type="ECO:0000256" key="1">
    <source>
        <dbReference type="HAMAP-Rule" id="MF_01270"/>
    </source>
</evidence>
<comment type="function">
    <text evidence="1">Catalyzes the specific phosphorylation of 1,6-anhydro-N-acetylmuramic acid (anhMurNAc) with the simultaneous cleavage of the 1,6-anhydro ring, generating MurNAc-6-P. Is required for the utilization of anhMurNAc either imported from the medium or derived from its own cell wall murein, and thus plays a role in cell wall recycling.</text>
</comment>
<dbReference type="STRING" id="1895771.BGO89_00560"/>
<proteinExistence type="inferred from homology"/>
<gene>
    <name evidence="1" type="primary">anmK</name>
    <name evidence="2" type="ORF">BGO89_00560</name>
</gene>
<keyword evidence="1" id="KW-0808">Transferase</keyword>
<keyword evidence="1" id="KW-0067">ATP-binding</keyword>
<dbReference type="GO" id="GO:0009254">
    <property type="term" value="P:peptidoglycan turnover"/>
    <property type="evidence" value="ECO:0007669"/>
    <property type="project" value="UniProtKB-UniRule"/>
</dbReference>
<dbReference type="EMBL" id="MKVH01000002">
    <property type="protein sequence ID" value="OJX61124.1"/>
    <property type="molecule type" value="Genomic_DNA"/>
</dbReference>
<dbReference type="UniPathway" id="UPA00343"/>
<evidence type="ECO:0000313" key="3">
    <source>
        <dbReference type="Proteomes" id="UP000184233"/>
    </source>
</evidence>
<comment type="caution">
    <text evidence="2">The sequence shown here is derived from an EMBL/GenBank/DDBJ whole genome shotgun (WGS) entry which is preliminary data.</text>
</comment>
<dbReference type="NCBIfam" id="NF007148">
    <property type="entry name" value="PRK09585.3-2"/>
    <property type="match status" value="1"/>
</dbReference>
<dbReference type="UniPathway" id="UPA00544"/>
<dbReference type="InterPro" id="IPR005338">
    <property type="entry name" value="Anhydro_N_Ac-Mur_kinase"/>
</dbReference>
<dbReference type="Pfam" id="PF03702">
    <property type="entry name" value="AnmK"/>
    <property type="match status" value="1"/>
</dbReference>
<dbReference type="GO" id="GO:0016773">
    <property type="term" value="F:phosphotransferase activity, alcohol group as acceptor"/>
    <property type="evidence" value="ECO:0007669"/>
    <property type="project" value="UniProtKB-UniRule"/>
</dbReference>
<keyword evidence="1 2" id="KW-0418">Kinase</keyword>
<feature type="binding site" evidence="1">
    <location>
        <begin position="9"/>
        <end position="16"/>
    </location>
    <ligand>
        <name>ATP</name>
        <dbReference type="ChEBI" id="CHEBI:30616"/>
    </ligand>
</feature>
<name>A0A1M3L6I2_9BACT</name>
<dbReference type="GO" id="GO:0097175">
    <property type="term" value="P:1,6-anhydro-N-acetyl-beta-muramic acid catabolic process"/>
    <property type="evidence" value="ECO:0007669"/>
    <property type="project" value="UniProtKB-UniRule"/>
</dbReference>
<dbReference type="Proteomes" id="UP000184233">
    <property type="component" value="Unassembled WGS sequence"/>
</dbReference>
<dbReference type="GO" id="GO:0016301">
    <property type="term" value="F:kinase activity"/>
    <property type="evidence" value="ECO:0007669"/>
    <property type="project" value="UniProtKB-KW"/>
</dbReference>
<comment type="similarity">
    <text evidence="1">Belongs to the anhydro-N-acetylmuramic acid kinase family.</text>
</comment>
<evidence type="ECO:0000313" key="2">
    <source>
        <dbReference type="EMBL" id="OJX61124.1"/>
    </source>
</evidence>
<dbReference type="InterPro" id="IPR043129">
    <property type="entry name" value="ATPase_NBD"/>
</dbReference>
<dbReference type="HAMAP" id="MF_01270">
    <property type="entry name" value="AnhMurNAc_kinase"/>
    <property type="match status" value="1"/>
</dbReference>